<dbReference type="SUPFAM" id="SSF64288">
    <property type="entry name" value="Chorismate lyase-like"/>
    <property type="match status" value="1"/>
</dbReference>
<dbReference type="Gene3D" id="3.40.1410.10">
    <property type="entry name" value="Chorismate lyase-like"/>
    <property type="match status" value="1"/>
</dbReference>
<organism evidence="1 2">
    <name type="scientific">Gracilibacillus boraciitolerans JCM 21714</name>
    <dbReference type="NCBI Taxonomy" id="1298598"/>
    <lineage>
        <taxon>Bacteria</taxon>
        <taxon>Bacillati</taxon>
        <taxon>Bacillota</taxon>
        <taxon>Bacilli</taxon>
        <taxon>Bacillales</taxon>
        <taxon>Bacillaceae</taxon>
        <taxon>Gracilibacillus</taxon>
    </lineage>
</organism>
<keyword evidence="2" id="KW-1185">Reference proteome</keyword>
<dbReference type="RefSeq" id="WP_235182786.1">
    <property type="nucleotide sequence ID" value="NZ_BAVS01000017.1"/>
</dbReference>
<accession>W4VMB0</accession>
<evidence type="ECO:0000313" key="2">
    <source>
        <dbReference type="Proteomes" id="UP000019102"/>
    </source>
</evidence>
<dbReference type="eggNOG" id="COG3161">
    <property type="taxonomic scope" value="Bacteria"/>
</dbReference>
<sequence>MVASEFEQTSSDFLHRLIWSCLLITDGRTTDLLETLLDEKVTVDVIQQEQISKENAGGEWMHYQDPPYYIRESVLIGQKSRMVVSHNIALVYAKNVPLALFESISQQQQGIGKAIHSLGGCALFAVWKISVL</sequence>
<dbReference type="EMBL" id="BAVS01000017">
    <property type="protein sequence ID" value="GAE93928.1"/>
    <property type="molecule type" value="Genomic_DNA"/>
</dbReference>
<gene>
    <name evidence="1" type="ORF">JCM21714_3049</name>
</gene>
<name>W4VMB0_9BACI</name>
<dbReference type="Proteomes" id="UP000019102">
    <property type="component" value="Unassembled WGS sequence"/>
</dbReference>
<comment type="caution">
    <text evidence="1">The sequence shown here is derived from an EMBL/GenBank/DDBJ whole genome shotgun (WGS) entry which is preliminary data.</text>
</comment>
<protein>
    <submittedName>
        <fullName evidence="1">Uncharacterized protein</fullName>
    </submittedName>
</protein>
<dbReference type="STRING" id="1298598.JCM21714_3049"/>
<dbReference type="InterPro" id="IPR028978">
    <property type="entry name" value="Chorismate_lyase_/UTRA_dom_sf"/>
</dbReference>
<dbReference type="AlphaFoldDB" id="W4VMB0"/>
<proteinExistence type="predicted"/>
<evidence type="ECO:0000313" key="1">
    <source>
        <dbReference type="EMBL" id="GAE93928.1"/>
    </source>
</evidence>
<reference evidence="1 2" key="1">
    <citation type="journal article" date="2014" name="Genome Announc.">
        <title>Draft Genome Sequence of the Boron-Tolerant and Moderately Halotolerant Bacterium Gracilibacillus boraciitolerans JCM 21714T.</title>
        <authorList>
            <person name="Ahmed I."/>
            <person name="Oshima K."/>
            <person name="Suda W."/>
            <person name="Kitamura K."/>
            <person name="Iida T."/>
            <person name="Ohmori Y."/>
            <person name="Fujiwara T."/>
            <person name="Hattori M."/>
            <person name="Ohkuma M."/>
        </authorList>
    </citation>
    <scope>NUCLEOTIDE SEQUENCE [LARGE SCALE GENOMIC DNA]</scope>
    <source>
        <strain evidence="1 2">JCM 21714</strain>
    </source>
</reference>